<keyword evidence="3 6" id="KW-0812">Transmembrane</keyword>
<dbReference type="AlphaFoldDB" id="A0A8J6M193"/>
<dbReference type="PANTHER" id="PTHR43652">
    <property type="entry name" value="BASIC AMINO ACID ANTIPORTER YFCC-RELATED"/>
    <property type="match status" value="1"/>
</dbReference>
<keyword evidence="2" id="KW-1003">Cell membrane</keyword>
<feature type="transmembrane region" description="Helical" evidence="6">
    <location>
        <begin position="289"/>
        <end position="307"/>
    </location>
</feature>
<feature type="transmembrane region" description="Helical" evidence="6">
    <location>
        <begin position="263"/>
        <end position="283"/>
    </location>
</feature>
<evidence type="ECO:0000256" key="4">
    <source>
        <dbReference type="ARBA" id="ARBA00022989"/>
    </source>
</evidence>
<name>A0A8J6M193_9FIRM</name>
<dbReference type="GO" id="GO:0005886">
    <property type="term" value="C:plasma membrane"/>
    <property type="evidence" value="ECO:0007669"/>
    <property type="project" value="UniProtKB-SubCell"/>
</dbReference>
<evidence type="ECO:0000256" key="6">
    <source>
        <dbReference type="SAM" id="Phobius"/>
    </source>
</evidence>
<feature type="transmembrane region" description="Helical" evidence="6">
    <location>
        <begin position="319"/>
        <end position="342"/>
    </location>
</feature>
<dbReference type="InterPro" id="IPR018385">
    <property type="entry name" value="C4_dicarb_anaerob_car-like"/>
</dbReference>
<gene>
    <name evidence="7" type="ORF">H8S55_02510</name>
</gene>
<feature type="transmembrane region" description="Helical" evidence="6">
    <location>
        <begin position="88"/>
        <end position="111"/>
    </location>
</feature>
<feature type="transmembrane region" description="Helical" evidence="6">
    <location>
        <begin position="149"/>
        <end position="175"/>
    </location>
</feature>
<feature type="transmembrane region" description="Helical" evidence="6">
    <location>
        <begin position="206"/>
        <end position="227"/>
    </location>
</feature>
<evidence type="ECO:0000256" key="3">
    <source>
        <dbReference type="ARBA" id="ARBA00022692"/>
    </source>
</evidence>
<proteinExistence type="predicted"/>
<dbReference type="Pfam" id="PF03606">
    <property type="entry name" value="DcuC"/>
    <property type="match status" value="1"/>
</dbReference>
<evidence type="ECO:0000313" key="8">
    <source>
        <dbReference type="Proteomes" id="UP000602260"/>
    </source>
</evidence>
<keyword evidence="5 6" id="KW-0472">Membrane</keyword>
<evidence type="ECO:0000256" key="1">
    <source>
        <dbReference type="ARBA" id="ARBA00004651"/>
    </source>
</evidence>
<feature type="transmembrane region" description="Helical" evidence="6">
    <location>
        <begin position="18"/>
        <end position="36"/>
    </location>
</feature>
<dbReference type="InterPro" id="IPR051679">
    <property type="entry name" value="DASS-Related_Transporters"/>
</dbReference>
<evidence type="ECO:0000256" key="2">
    <source>
        <dbReference type="ARBA" id="ARBA00022475"/>
    </source>
</evidence>
<dbReference type="Proteomes" id="UP000602260">
    <property type="component" value="Unassembled WGS sequence"/>
</dbReference>
<dbReference type="EMBL" id="JACOPN010000001">
    <property type="protein sequence ID" value="MBC5716204.1"/>
    <property type="molecule type" value="Genomic_DNA"/>
</dbReference>
<protein>
    <submittedName>
        <fullName evidence="7">YfcC family protein</fullName>
    </submittedName>
</protein>
<feature type="transmembrane region" description="Helical" evidence="6">
    <location>
        <begin position="448"/>
        <end position="468"/>
    </location>
</feature>
<reference evidence="7" key="1">
    <citation type="submission" date="2020-08" db="EMBL/GenBank/DDBJ databases">
        <title>Genome public.</title>
        <authorList>
            <person name="Liu C."/>
            <person name="Sun Q."/>
        </authorList>
    </citation>
    <scope>NUCLEOTIDE SEQUENCE</scope>
    <source>
        <strain evidence="7">BX5</strain>
    </source>
</reference>
<comment type="subcellular location">
    <subcellularLocation>
        <location evidence="1">Cell membrane</location>
        <topology evidence="1">Multi-pass membrane protein</topology>
    </subcellularLocation>
</comment>
<comment type="caution">
    <text evidence="7">The sequence shown here is derived from an EMBL/GenBank/DDBJ whole genome shotgun (WGS) entry which is preliminary data.</text>
</comment>
<sequence length="470" mass="49873">MSSGNMLKKKKGIQLPHIYVLLFSVIIVCTILTWVLPAGEFDRVMNEATGRTVAVAGTFHTVKQSPVGIFQMFQSIYNGMCDAGSVTFFVFVSFASINIIIASGAFNGLVAGLLKVFKGKARVAIIPIFMFIVGIASSTIGLFEEWFPFVPVFAGIAMAMGFDAVVGMAIVAFGAATGYSGAMMNPFTVGIAQGIAEVAPMSGTGYRFLCHMALLVVGSALTIRYALKVQADPSKSLVYGETGHITMSENDVQNSPFGIREKLVLLILLGGIIAVVYGCKVYGWYFAELSAVFVIMGVLSALVMGWGPNKIGELYSKGFTDIAMACMMIGLARGILMVLQAGNIIDTVVYYFSLPLAAFPSWFCGVAMLVMQTLLNFFIPSGSGQAAASMPIMAPLADLLGVSRDTAVLAFQFGDGLSNVLWPTAYPAILAGLAGIKVEKWWKFAIPVGLALVLTQAGLMILAVLTGFGA</sequence>
<evidence type="ECO:0000256" key="5">
    <source>
        <dbReference type="ARBA" id="ARBA00023136"/>
    </source>
</evidence>
<evidence type="ECO:0000313" key="7">
    <source>
        <dbReference type="EMBL" id="MBC5716204.1"/>
    </source>
</evidence>
<accession>A0A8J6M193</accession>
<dbReference type="PANTHER" id="PTHR43652:SF2">
    <property type="entry name" value="BASIC AMINO ACID ANTIPORTER YFCC-RELATED"/>
    <property type="match status" value="1"/>
</dbReference>
<keyword evidence="8" id="KW-1185">Reference proteome</keyword>
<organism evidence="7 8">
    <name type="scientific">Flintibacter faecis</name>
    <dbReference type="NCBI Taxonomy" id="2763047"/>
    <lineage>
        <taxon>Bacteria</taxon>
        <taxon>Bacillati</taxon>
        <taxon>Bacillota</taxon>
        <taxon>Clostridia</taxon>
        <taxon>Eubacteriales</taxon>
        <taxon>Flintibacter</taxon>
    </lineage>
</organism>
<dbReference type="RefSeq" id="WP_186877667.1">
    <property type="nucleotide sequence ID" value="NZ_JACOPN010000001.1"/>
</dbReference>
<feature type="transmembrane region" description="Helical" evidence="6">
    <location>
        <begin position="417"/>
        <end position="436"/>
    </location>
</feature>
<feature type="transmembrane region" description="Helical" evidence="6">
    <location>
        <begin position="123"/>
        <end position="143"/>
    </location>
</feature>
<feature type="transmembrane region" description="Helical" evidence="6">
    <location>
        <begin position="348"/>
        <end position="370"/>
    </location>
</feature>
<keyword evidence="4 6" id="KW-1133">Transmembrane helix</keyword>